<comment type="pathway">
    <text evidence="7 8">Carbohydrate biosynthesis; gluconeogenesis.</text>
</comment>
<accession>A0ABV9JLN1</accession>
<dbReference type="Proteomes" id="UP001595962">
    <property type="component" value="Unassembled WGS sequence"/>
</dbReference>
<evidence type="ECO:0000256" key="5">
    <source>
        <dbReference type="ARBA" id="ARBA00023152"/>
    </source>
</evidence>
<comment type="subcellular location">
    <subcellularLocation>
        <location evidence="7 8">Cytoplasm</location>
    </subcellularLocation>
</comment>
<dbReference type="InterPro" id="IPR013785">
    <property type="entry name" value="Aldolase_TIM"/>
</dbReference>
<feature type="binding site" evidence="7">
    <location>
        <position position="208"/>
    </location>
    <ligand>
        <name>substrate</name>
    </ligand>
</feature>
<dbReference type="InterPro" id="IPR000652">
    <property type="entry name" value="Triosephosphate_isomerase"/>
</dbReference>
<comment type="pathway">
    <text evidence="7 8">Carbohydrate degradation; glycolysis; D-glyceraldehyde 3-phosphate from glycerone phosphate: step 1/1.</text>
</comment>
<dbReference type="InterPro" id="IPR022896">
    <property type="entry name" value="TrioseP_Isoase_bac/euk"/>
</dbReference>
<dbReference type="SUPFAM" id="SSF51351">
    <property type="entry name" value="Triosephosphate isomerase (TIM)"/>
    <property type="match status" value="1"/>
</dbReference>
<evidence type="ECO:0000256" key="2">
    <source>
        <dbReference type="ARBA" id="ARBA00007422"/>
    </source>
</evidence>
<dbReference type="PANTHER" id="PTHR21139:SF42">
    <property type="entry name" value="TRIOSEPHOSPHATE ISOMERASE"/>
    <property type="match status" value="1"/>
</dbReference>
<feature type="active site" description="Proton acceptor" evidence="7">
    <location>
        <position position="163"/>
    </location>
</feature>
<evidence type="ECO:0000256" key="6">
    <source>
        <dbReference type="ARBA" id="ARBA00023235"/>
    </source>
</evidence>
<comment type="similarity">
    <text evidence="2 7 8">Belongs to the triosephosphate isomerase family.</text>
</comment>
<evidence type="ECO:0000256" key="8">
    <source>
        <dbReference type="RuleBase" id="RU363013"/>
    </source>
</evidence>
<dbReference type="PROSITE" id="PS51440">
    <property type="entry name" value="TIM_2"/>
    <property type="match status" value="1"/>
</dbReference>
<comment type="caution">
    <text evidence="9">The sequence shown here is derived from an EMBL/GenBank/DDBJ whole genome shotgun (WGS) entry which is preliminary data.</text>
</comment>
<evidence type="ECO:0000256" key="1">
    <source>
        <dbReference type="ARBA" id="ARBA00004939"/>
    </source>
</evidence>
<comment type="pathway">
    <text evidence="1">Carbohydrate metabolism; erythritol degradation.</text>
</comment>
<sequence length="248" mass="26249">MRQRKPLVVANWKMNGDQCLAHQVSDSLAALSGSLPDILICPPVIFLPNFPKHPHYSLGAQNLSEQAAGAFTGEISAVMLAQAGASHVIVGHSERRTLFGETNQQVTKKVEQALDAGLKPILCIGETASQRSEEKTFQVLAEQLDAVYSAQPQWLEASVVAYEPLWAIGTGNTATPEQAQQVHAFIRQHLTQYSADAAAALRILYGGSVNAGNSEALFAQADVDGALIGGASLNAAEFAAICLSAKGE</sequence>
<dbReference type="InterPro" id="IPR020861">
    <property type="entry name" value="Triosephosphate_isomerase_AS"/>
</dbReference>
<dbReference type="InterPro" id="IPR035990">
    <property type="entry name" value="TIM_sf"/>
</dbReference>
<dbReference type="EC" id="5.3.1.1" evidence="7 8"/>
<feature type="active site" description="Electrophile" evidence="7">
    <location>
        <position position="92"/>
    </location>
</feature>
<dbReference type="PANTHER" id="PTHR21139">
    <property type="entry name" value="TRIOSEPHOSPHATE ISOMERASE"/>
    <property type="match status" value="1"/>
</dbReference>
<dbReference type="EMBL" id="JBHSGB010000006">
    <property type="protein sequence ID" value="MFC4655105.1"/>
    <property type="molecule type" value="Genomic_DNA"/>
</dbReference>
<organism evidence="9 10">
    <name type="scientific">Rheinheimera marina</name>
    <dbReference type="NCBI Taxonomy" id="1774958"/>
    <lineage>
        <taxon>Bacteria</taxon>
        <taxon>Pseudomonadati</taxon>
        <taxon>Pseudomonadota</taxon>
        <taxon>Gammaproteobacteria</taxon>
        <taxon>Chromatiales</taxon>
        <taxon>Chromatiaceae</taxon>
        <taxon>Rheinheimera</taxon>
    </lineage>
</organism>
<evidence type="ECO:0000313" key="9">
    <source>
        <dbReference type="EMBL" id="MFC4655105.1"/>
    </source>
</evidence>
<dbReference type="NCBIfam" id="TIGR00419">
    <property type="entry name" value="tim"/>
    <property type="match status" value="1"/>
</dbReference>
<keyword evidence="6 7" id="KW-0413">Isomerase</keyword>
<dbReference type="HAMAP" id="MF_00147_B">
    <property type="entry name" value="TIM_B"/>
    <property type="match status" value="1"/>
</dbReference>
<dbReference type="GO" id="GO:0004807">
    <property type="term" value="F:triose-phosphate isomerase activity"/>
    <property type="evidence" value="ECO:0007669"/>
    <property type="project" value="UniProtKB-EC"/>
</dbReference>
<feature type="binding site" evidence="7">
    <location>
        <begin position="229"/>
        <end position="230"/>
    </location>
    <ligand>
        <name>substrate</name>
    </ligand>
</feature>
<evidence type="ECO:0000256" key="7">
    <source>
        <dbReference type="HAMAP-Rule" id="MF_00147"/>
    </source>
</evidence>
<keyword evidence="4 7" id="KW-0963">Cytoplasm</keyword>
<name>A0ABV9JLN1_9GAMM</name>
<dbReference type="RefSeq" id="WP_377333412.1">
    <property type="nucleotide sequence ID" value="NZ_JBHSGB010000006.1"/>
</dbReference>
<proteinExistence type="inferred from homology"/>
<keyword evidence="3 7" id="KW-0312">Gluconeogenesis</keyword>
<dbReference type="PROSITE" id="PS00171">
    <property type="entry name" value="TIM_1"/>
    <property type="match status" value="1"/>
</dbReference>
<comment type="function">
    <text evidence="7">Involved in the gluconeogenesis. Catalyzes stereospecifically the conversion of dihydroxyacetone phosphate (DHAP) to D-glyceraldehyde-3-phosphate (G3P).</text>
</comment>
<evidence type="ECO:0000313" key="10">
    <source>
        <dbReference type="Proteomes" id="UP001595962"/>
    </source>
</evidence>
<feature type="binding site" evidence="7">
    <location>
        <begin position="11"/>
        <end position="13"/>
    </location>
    <ligand>
        <name>substrate</name>
    </ligand>
</feature>
<protein>
    <recommendedName>
        <fullName evidence="7 8">Triosephosphate isomerase</fullName>
        <shortName evidence="7">TIM</shortName>
        <shortName evidence="7">TPI</shortName>
        <ecNumber evidence="7 8">5.3.1.1</ecNumber>
    </recommendedName>
    <alternativeName>
        <fullName evidence="7">Triose-phosphate isomerase</fullName>
    </alternativeName>
</protein>
<dbReference type="Pfam" id="PF00121">
    <property type="entry name" value="TIM"/>
    <property type="match status" value="1"/>
</dbReference>
<evidence type="ECO:0000256" key="3">
    <source>
        <dbReference type="ARBA" id="ARBA00022432"/>
    </source>
</evidence>
<comment type="subunit">
    <text evidence="7 8">Homodimer.</text>
</comment>
<feature type="binding site" evidence="7">
    <location>
        <position position="169"/>
    </location>
    <ligand>
        <name>substrate</name>
    </ligand>
</feature>
<evidence type="ECO:0000256" key="4">
    <source>
        <dbReference type="ARBA" id="ARBA00022490"/>
    </source>
</evidence>
<comment type="catalytic activity">
    <reaction evidence="7 8">
        <text>D-glyceraldehyde 3-phosphate = dihydroxyacetone phosphate</text>
        <dbReference type="Rhea" id="RHEA:18585"/>
        <dbReference type="ChEBI" id="CHEBI:57642"/>
        <dbReference type="ChEBI" id="CHEBI:59776"/>
        <dbReference type="EC" id="5.3.1.1"/>
    </reaction>
</comment>
<keyword evidence="5 7" id="KW-0324">Glycolysis</keyword>
<keyword evidence="10" id="KW-1185">Reference proteome</keyword>
<dbReference type="Gene3D" id="3.20.20.70">
    <property type="entry name" value="Aldolase class I"/>
    <property type="match status" value="1"/>
</dbReference>
<reference evidence="10" key="1">
    <citation type="journal article" date="2019" name="Int. J. Syst. Evol. Microbiol.">
        <title>The Global Catalogue of Microorganisms (GCM) 10K type strain sequencing project: providing services to taxonomists for standard genome sequencing and annotation.</title>
        <authorList>
            <consortium name="The Broad Institute Genomics Platform"/>
            <consortium name="The Broad Institute Genome Sequencing Center for Infectious Disease"/>
            <person name="Wu L."/>
            <person name="Ma J."/>
        </authorList>
    </citation>
    <scope>NUCLEOTIDE SEQUENCE [LARGE SCALE GENOMIC DNA]</scope>
    <source>
        <strain evidence="10">DT28</strain>
    </source>
</reference>
<gene>
    <name evidence="7 9" type="primary">tpiA</name>
    <name evidence="9" type="ORF">ACFO3I_08780</name>
</gene>
<dbReference type="CDD" id="cd00311">
    <property type="entry name" value="TIM"/>
    <property type="match status" value="1"/>
</dbReference>